<accession>A0A135HZD2</accession>
<feature type="domain" description="Metallo-beta-lactamase" evidence="5">
    <location>
        <begin position="99"/>
        <end position="300"/>
    </location>
</feature>
<evidence type="ECO:0000313" key="6">
    <source>
        <dbReference type="EMBL" id="KXF78523.1"/>
    </source>
</evidence>
<organism evidence="6 7">
    <name type="scientific">Paramesorhizobium deserti</name>
    <dbReference type="NCBI Taxonomy" id="1494590"/>
    <lineage>
        <taxon>Bacteria</taxon>
        <taxon>Pseudomonadati</taxon>
        <taxon>Pseudomonadota</taxon>
        <taxon>Alphaproteobacteria</taxon>
        <taxon>Hyphomicrobiales</taxon>
        <taxon>Phyllobacteriaceae</taxon>
        <taxon>Paramesorhizobium</taxon>
    </lineage>
</organism>
<dbReference type="Proteomes" id="UP000070107">
    <property type="component" value="Unassembled WGS sequence"/>
</dbReference>
<dbReference type="SUPFAM" id="SSF56281">
    <property type="entry name" value="Metallo-hydrolase/oxidoreductase"/>
    <property type="match status" value="1"/>
</dbReference>
<name>A0A135HZD2_9HYPH</name>
<dbReference type="GO" id="GO:0046872">
    <property type="term" value="F:metal ion binding"/>
    <property type="evidence" value="ECO:0007669"/>
    <property type="project" value="UniProtKB-KW"/>
</dbReference>
<evidence type="ECO:0000256" key="2">
    <source>
        <dbReference type="ARBA" id="ARBA00022723"/>
    </source>
</evidence>
<dbReference type="PROSITE" id="PS51318">
    <property type="entry name" value="TAT"/>
    <property type="match status" value="1"/>
</dbReference>
<dbReference type="PANTHER" id="PTHR42978">
    <property type="entry name" value="QUORUM-QUENCHING LACTONASE YTNP-RELATED-RELATED"/>
    <property type="match status" value="1"/>
</dbReference>
<dbReference type="InterPro" id="IPR051013">
    <property type="entry name" value="MBL_superfamily_lactonases"/>
</dbReference>
<evidence type="ECO:0000259" key="5">
    <source>
        <dbReference type="SMART" id="SM00849"/>
    </source>
</evidence>
<dbReference type="InterPro" id="IPR006311">
    <property type="entry name" value="TAT_signal"/>
</dbReference>
<comment type="caution">
    <text evidence="6">The sequence shown here is derived from an EMBL/GenBank/DDBJ whole genome shotgun (WGS) entry which is preliminary data.</text>
</comment>
<dbReference type="PANTHER" id="PTHR42978:SF6">
    <property type="entry name" value="QUORUM-QUENCHING LACTONASE YTNP-RELATED"/>
    <property type="match status" value="1"/>
</dbReference>
<dbReference type="STRING" id="1494590.ATN84_01640"/>
<dbReference type="AlphaFoldDB" id="A0A135HZD2"/>
<dbReference type="EMBL" id="LNTU01000001">
    <property type="protein sequence ID" value="KXF78523.1"/>
    <property type="molecule type" value="Genomic_DNA"/>
</dbReference>
<dbReference type="InterPro" id="IPR036866">
    <property type="entry name" value="RibonucZ/Hydroxyglut_hydro"/>
</dbReference>
<protein>
    <submittedName>
        <fullName evidence="6">MBL fold metallo-hydrolase</fullName>
    </submittedName>
</protein>
<keyword evidence="4" id="KW-0862">Zinc</keyword>
<keyword evidence="7" id="KW-1185">Reference proteome</keyword>
<evidence type="ECO:0000256" key="4">
    <source>
        <dbReference type="ARBA" id="ARBA00022833"/>
    </source>
</evidence>
<dbReference type="Gene3D" id="3.60.15.10">
    <property type="entry name" value="Ribonuclease Z/Hydroxyacylglutathione hydrolase-like"/>
    <property type="match status" value="1"/>
</dbReference>
<dbReference type="GO" id="GO:0016787">
    <property type="term" value="F:hydrolase activity"/>
    <property type="evidence" value="ECO:0007669"/>
    <property type="project" value="UniProtKB-KW"/>
</dbReference>
<evidence type="ECO:0000256" key="1">
    <source>
        <dbReference type="ARBA" id="ARBA00007749"/>
    </source>
</evidence>
<dbReference type="RefSeq" id="WP_068879792.1">
    <property type="nucleotide sequence ID" value="NZ_LNTU01000001.1"/>
</dbReference>
<dbReference type="SMART" id="SM00849">
    <property type="entry name" value="Lactamase_B"/>
    <property type="match status" value="1"/>
</dbReference>
<dbReference type="OrthoDB" id="9773738at2"/>
<evidence type="ECO:0000313" key="7">
    <source>
        <dbReference type="Proteomes" id="UP000070107"/>
    </source>
</evidence>
<proteinExistence type="inferred from homology"/>
<evidence type="ECO:0000256" key="3">
    <source>
        <dbReference type="ARBA" id="ARBA00022801"/>
    </source>
</evidence>
<dbReference type="InterPro" id="IPR001279">
    <property type="entry name" value="Metallo-B-lactamas"/>
</dbReference>
<keyword evidence="3 6" id="KW-0378">Hydrolase</keyword>
<dbReference type="Pfam" id="PF00753">
    <property type="entry name" value="Lactamase_B"/>
    <property type="match status" value="1"/>
</dbReference>
<sequence length="327" mass="35462">MPPVTISRRTLFQASAVIAGGLATPQIMIRAAEAAVPFSDAELPRFNRFRLGDFEVATILDGLRPGDGPYPTFGADQSQEAMADLMRQNFLPETKFVNGFTPTLVNTGSELVLFDTGFGEGGRANGLGQLAATMQAAGYSPDQVSIVVLTHMHGDHIGGLTEGDKPAFPNARYVAGQIEYDFWTSPDRAGTPAENGAKMVDAKVKPLAEKTSFIKPGDAVVSGITSEEAFGHTPGHMIFRLESGGKQLLLTADTANHYVASLQRPDWHVVFDVDKAQGAETRKRVFDMIAADRLPFIGYHMPFPAMGYVEKLDTGYRFVPVSYQMEL</sequence>
<keyword evidence="2" id="KW-0479">Metal-binding</keyword>
<reference evidence="6 7" key="1">
    <citation type="submission" date="2015-11" db="EMBL/GenBank/DDBJ databases">
        <title>Draft genome sequence of Paramesorhizobium deserti A-3-E, a strain highly resistant to diverse beta-lactam antibiotics.</title>
        <authorList>
            <person name="Lv R."/>
            <person name="Yang X."/>
            <person name="Fang N."/>
            <person name="Guo J."/>
            <person name="Luo X."/>
            <person name="Peng F."/>
            <person name="Yang R."/>
            <person name="Cui Y."/>
            <person name="Fang C."/>
            <person name="Song Y."/>
        </authorList>
    </citation>
    <scope>NUCLEOTIDE SEQUENCE [LARGE SCALE GENOMIC DNA]</scope>
    <source>
        <strain evidence="6 7">A-3-E</strain>
    </source>
</reference>
<comment type="similarity">
    <text evidence="1">Belongs to the metallo-beta-lactamase superfamily.</text>
</comment>
<gene>
    <name evidence="6" type="ORF">ATN84_01640</name>
</gene>
<dbReference type="CDD" id="cd07720">
    <property type="entry name" value="OPHC2-like_MBL-fold"/>
    <property type="match status" value="1"/>
</dbReference>